<protein>
    <submittedName>
        <fullName evidence="1">Pimeloyl-ACP methyl ester carboxylesterase</fullName>
    </submittedName>
</protein>
<evidence type="ECO:0000313" key="1">
    <source>
        <dbReference type="EMBL" id="MBB3038433.1"/>
    </source>
</evidence>
<proteinExistence type="predicted"/>
<dbReference type="Gene3D" id="3.40.50.1820">
    <property type="entry name" value="alpha/beta hydrolase"/>
    <property type="match status" value="1"/>
</dbReference>
<reference evidence="1 2" key="1">
    <citation type="submission" date="2020-08" db="EMBL/GenBank/DDBJ databases">
        <title>Sequencing the genomes of 1000 actinobacteria strains.</title>
        <authorList>
            <person name="Klenk H.-P."/>
        </authorList>
    </citation>
    <scope>NUCLEOTIDE SEQUENCE [LARGE SCALE GENOMIC DNA]</scope>
    <source>
        <strain evidence="1 2">DSM 45258</strain>
    </source>
</reference>
<dbReference type="AlphaFoldDB" id="A0A839RR49"/>
<keyword evidence="2" id="KW-1185">Reference proteome</keyword>
<dbReference type="RefSeq" id="WP_232322964.1">
    <property type="nucleotide sequence ID" value="NZ_BDDI01000008.1"/>
</dbReference>
<evidence type="ECO:0000313" key="2">
    <source>
        <dbReference type="Proteomes" id="UP000567922"/>
    </source>
</evidence>
<sequence>MSNAQESQSPALDRVQADLAVLLPGSGSRADFVRRAFGPALDEAGIPLVAVQPDPRRLIASSLEALSQATQGGRRVLAGGVSIGAAVGVLWAAQNPHSAAGVVAALPAWTGAPDAAPAARSARHTAALLREHGIDAVIREMRASSPDWLADELEASWRDQWPALADALDEASRFGAVTDDVLSSVRVPVGIAAAPDDPVHPWEAAAQWQAHLARAHITPVTLIDAGRDPAVLGHGCLDSLRALGAL</sequence>
<comment type="caution">
    <text evidence="1">The sequence shown here is derived from an EMBL/GenBank/DDBJ whole genome shotgun (WGS) entry which is preliminary data.</text>
</comment>
<dbReference type="EMBL" id="JACHWS010000003">
    <property type="protein sequence ID" value="MBB3038433.1"/>
    <property type="molecule type" value="Genomic_DNA"/>
</dbReference>
<dbReference type="InterPro" id="IPR029058">
    <property type="entry name" value="AB_hydrolase_fold"/>
</dbReference>
<name>A0A839RR49_9ACTN</name>
<dbReference type="Proteomes" id="UP000567922">
    <property type="component" value="Unassembled WGS sequence"/>
</dbReference>
<gene>
    <name evidence="1" type="ORF">FHU29_002902</name>
</gene>
<accession>A0A839RR49</accession>
<organism evidence="1 2">
    <name type="scientific">Hoyosella altamirensis</name>
    <dbReference type="NCBI Taxonomy" id="616997"/>
    <lineage>
        <taxon>Bacteria</taxon>
        <taxon>Bacillati</taxon>
        <taxon>Actinomycetota</taxon>
        <taxon>Actinomycetes</taxon>
        <taxon>Mycobacteriales</taxon>
        <taxon>Hoyosellaceae</taxon>
        <taxon>Hoyosella</taxon>
    </lineage>
</organism>
<dbReference type="SUPFAM" id="SSF53474">
    <property type="entry name" value="alpha/beta-Hydrolases"/>
    <property type="match status" value="1"/>
</dbReference>